<dbReference type="EMBL" id="LGRX02001216">
    <property type="protein sequence ID" value="KAK3286647.1"/>
    <property type="molecule type" value="Genomic_DNA"/>
</dbReference>
<dbReference type="Pfam" id="PF00805">
    <property type="entry name" value="Pentapeptide"/>
    <property type="match status" value="2"/>
</dbReference>
<reference evidence="3" key="2">
    <citation type="submission" date="2023-06" db="EMBL/GenBank/DDBJ databases">
        <title>Long-read-based genome assembly of the green algal bacterivore Cymbomonas tetramitiformis.</title>
        <authorList>
            <person name="Gyaltshen Y."/>
            <person name="Rozenberg A."/>
            <person name="Paasch A."/>
            <person name="Burns J.A."/>
            <person name="Warring S."/>
            <person name="Larson R."/>
            <person name="Maurer-Alcala X."/>
            <person name="Dacks J."/>
            <person name="Kim E."/>
        </authorList>
    </citation>
    <scope>NUCLEOTIDE SEQUENCE</scope>
    <source>
        <strain evidence="3">PLY_AMNH</strain>
    </source>
</reference>
<gene>
    <name evidence="2" type="ORF">CYMTET_5810</name>
    <name evidence="3" type="ORF">CYMTET_5873</name>
</gene>
<feature type="transmembrane region" description="Helical" evidence="1">
    <location>
        <begin position="63"/>
        <end position="82"/>
    </location>
</feature>
<evidence type="ECO:0000313" key="3">
    <source>
        <dbReference type="EMBL" id="KAK3286647.1"/>
    </source>
</evidence>
<comment type="caution">
    <text evidence="3">The sequence shown here is derived from an EMBL/GenBank/DDBJ whole genome shotgun (WGS) entry which is preliminary data.</text>
</comment>
<evidence type="ECO:0000313" key="2">
    <source>
        <dbReference type="EMBL" id="KAK3286584.1"/>
    </source>
</evidence>
<evidence type="ECO:0000313" key="4">
    <source>
        <dbReference type="Proteomes" id="UP001190700"/>
    </source>
</evidence>
<dbReference type="EMBL" id="LGRX02001216">
    <property type="protein sequence ID" value="KAK3286584.1"/>
    <property type="molecule type" value="Genomic_DNA"/>
</dbReference>
<accession>A0AAE0GYN6</accession>
<name>A0AAE0GYN6_9CHLO</name>
<protein>
    <recommendedName>
        <fullName evidence="5">Pentapeptide repeat-containing protein</fullName>
    </recommendedName>
</protein>
<dbReference type="Gene3D" id="2.160.20.80">
    <property type="entry name" value="E3 ubiquitin-protein ligase SopA"/>
    <property type="match status" value="1"/>
</dbReference>
<organism evidence="3 4">
    <name type="scientific">Cymbomonas tetramitiformis</name>
    <dbReference type="NCBI Taxonomy" id="36881"/>
    <lineage>
        <taxon>Eukaryota</taxon>
        <taxon>Viridiplantae</taxon>
        <taxon>Chlorophyta</taxon>
        <taxon>Pyramimonadophyceae</taxon>
        <taxon>Pyramimonadales</taxon>
        <taxon>Pyramimonadaceae</taxon>
        <taxon>Cymbomonas</taxon>
    </lineage>
</organism>
<dbReference type="PANTHER" id="PTHR14136">
    <property type="entry name" value="BTB_POZ DOMAIN-CONTAINING PROTEIN KCTD9"/>
    <property type="match status" value="1"/>
</dbReference>
<keyword evidence="4" id="KW-1185">Reference proteome</keyword>
<dbReference type="SUPFAM" id="SSF141571">
    <property type="entry name" value="Pentapeptide repeat-like"/>
    <property type="match status" value="1"/>
</dbReference>
<dbReference type="Proteomes" id="UP001190700">
    <property type="component" value="Unassembled WGS sequence"/>
</dbReference>
<evidence type="ECO:0000256" key="1">
    <source>
        <dbReference type="SAM" id="Phobius"/>
    </source>
</evidence>
<keyword evidence="1" id="KW-1133">Transmembrane helix</keyword>
<dbReference type="AlphaFoldDB" id="A0AAE0GYN6"/>
<sequence length="384" mass="42670">MTGEFDDKTSLEAALIAQEHRSIPVLINFYKFGLGRSVIGPGDPRSKASIEALFWRLFSPSNVTAVGISLVTVFTLFIAIEANKLIKDQNTKIDTQLFLEEANRRSALIFELTSILDHINAELTADESTWDDGKVREFQRTCPDEALSTNPNCPTRSISPRLRGRVAALSRSLRPYYYLSVDPERISYKPEASFEFSPELEATEVIERPLSPERAQLLISLIASGLSVHSNHNYNFTYADLEGINFRYANLEGVFLSGAQLNGTDFVHGDLKRATIMNATAIGAKFYRANLEGAVLLQTDFTRADLNEAKLSVASARNATFYMAEMRGAELAATNLHGADLRGVSGLVSEQLMKACINRETTLLPNGLNFDWDQYQLPRSCEKP</sequence>
<keyword evidence="1" id="KW-0472">Membrane</keyword>
<proteinExistence type="predicted"/>
<dbReference type="PANTHER" id="PTHR14136:SF17">
    <property type="entry name" value="BTB_POZ DOMAIN-CONTAINING PROTEIN KCTD9"/>
    <property type="match status" value="1"/>
</dbReference>
<evidence type="ECO:0008006" key="5">
    <source>
        <dbReference type="Google" id="ProtNLM"/>
    </source>
</evidence>
<dbReference type="InterPro" id="IPR001646">
    <property type="entry name" value="5peptide_repeat"/>
</dbReference>
<keyword evidence="1" id="KW-0812">Transmembrane</keyword>
<reference evidence="3 4" key="1">
    <citation type="journal article" date="2015" name="Genome Biol. Evol.">
        <title>Comparative Genomics of a Bacterivorous Green Alga Reveals Evolutionary Causalities and Consequences of Phago-Mixotrophic Mode of Nutrition.</title>
        <authorList>
            <person name="Burns J.A."/>
            <person name="Paasch A."/>
            <person name="Narechania A."/>
            <person name="Kim E."/>
        </authorList>
    </citation>
    <scope>NUCLEOTIDE SEQUENCE [LARGE SCALE GENOMIC DNA]</scope>
    <source>
        <strain evidence="3">PLY_AMNH</strain>
    </source>
</reference>
<dbReference type="InterPro" id="IPR051082">
    <property type="entry name" value="Pentapeptide-BTB/POZ_domain"/>
</dbReference>